<comment type="caution">
    <text evidence="12">The sequence shown here is derived from an EMBL/GenBank/DDBJ whole genome shotgun (WGS) entry which is preliminary data.</text>
</comment>
<evidence type="ECO:0000259" key="10">
    <source>
        <dbReference type="Pfam" id="PF00593"/>
    </source>
</evidence>
<keyword evidence="13" id="KW-1185">Reference proteome</keyword>
<evidence type="ECO:0000259" key="11">
    <source>
        <dbReference type="Pfam" id="PF07715"/>
    </source>
</evidence>
<feature type="domain" description="TonB-dependent receptor plug" evidence="11">
    <location>
        <begin position="114"/>
        <end position="220"/>
    </location>
</feature>
<evidence type="ECO:0000256" key="1">
    <source>
        <dbReference type="ARBA" id="ARBA00004571"/>
    </source>
</evidence>
<evidence type="ECO:0000256" key="2">
    <source>
        <dbReference type="ARBA" id="ARBA00022448"/>
    </source>
</evidence>
<protein>
    <submittedName>
        <fullName evidence="12">SusC/RagA family TonB-linked outer membrane protein</fullName>
    </submittedName>
</protein>
<dbReference type="Pfam" id="PF00593">
    <property type="entry name" value="TonB_dep_Rec_b-barrel"/>
    <property type="match status" value="1"/>
</dbReference>
<evidence type="ECO:0000256" key="4">
    <source>
        <dbReference type="ARBA" id="ARBA00022692"/>
    </source>
</evidence>
<dbReference type="OrthoDB" id="9768177at2"/>
<dbReference type="InterPro" id="IPR036942">
    <property type="entry name" value="Beta-barrel_TonB_sf"/>
</dbReference>
<dbReference type="InterPro" id="IPR000531">
    <property type="entry name" value="Beta-barrel_TonB"/>
</dbReference>
<accession>A0A316TQR6</accession>
<dbReference type="GO" id="GO:0009279">
    <property type="term" value="C:cell outer membrane"/>
    <property type="evidence" value="ECO:0007669"/>
    <property type="project" value="UniProtKB-SubCell"/>
</dbReference>
<keyword evidence="5 9" id="KW-0798">TonB box</keyword>
<dbReference type="Pfam" id="PF07715">
    <property type="entry name" value="Plug"/>
    <property type="match status" value="1"/>
</dbReference>
<dbReference type="InterPro" id="IPR039426">
    <property type="entry name" value="TonB-dep_rcpt-like"/>
</dbReference>
<proteinExistence type="inferred from homology"/>
<keyword evidence="6 8" id="KW-0472">Membrane</keyword>
<evidence type="ECO:0000256" key="8">
    <source>
        <dbReference type="PROSITE-ProRule" id="PRU01360"/>
    </source>
</evidence>
<dbReference type="InterPro" id="IPR037066">
    <property type="entry name" value="Plug_dom_sf"/>
</dbReference>
<evidence type="ECO:0000256" key="3">
    <source>
        <dbReference type="ARBA" id="ARBA00022452"/>
    </source>
</evidence>
<evidence type="ECO:0000256" key="6">
    <source>
        <dbReference type="ARBA" id="ARBA00023136"/>
    </source>
</evidence>
<dbReference type="Proteomes" id="UP000245533">
    <property type="component" value="Unassembled WGS sequence"/>
</dbReference>
<dbReference type="PROSITE" id="PS52016">
    <property type="entry name" value="TONB_DEPENDENT_REC_3"/>
    <property type="match status" value="1"/>
</dbReference>
<dbReference type="Gene3D" id="2.40.170.20">
    <property type="entry name" value="TonB-dependent receptor, beta-barrel domain"/>
    <property type="match status" value="1"/>
</dbReference>
<gene>
    <name evidence="12" type="ORF">DDZ15_09250</name>
</gene>
<dbReference type="InterPro" id="IPR023997">
    <property type="entry name" value="TonB-dep_OMP_SusC/RagA_CS"/>
</dbReference>
<dbReference type="InterPro" id="IPR008969">
    <property type="entry name" value="CarboxyPept-like_regulatory"/>
</dbReference>
<dbReference type="InterPro" id="IPR012910">
    <property type="entry name" value="Plug_dom"/>
</dbReference>
<sequence>MAFGIGLNEAQAQNRVEVTGTVIDATDGEPLPGATIIVQGSSEATGSTIGTTSLMDGTYSINVPENLNVLVVSFIGYITQEVEINGRTTVDIELEPDIRQLADVVVVGYGTQEEREITSAVASVDEERFNQGNVNDSAQLLQGKVAGLNVTNRGGNPNAGSTIRLRGLSTVGANTEPLIVIDGVIGADLANVDPSDIQSVDVLKDGSAAAIYGTRGSSGVILVTTKKGNYDTGDPEGNIRLDYNGYVSAAMVENQQPVMSATEYIEAGGNDLGSVTDWQDLVTRTGVSNVHNIAVSGGTGNTIYRVSTNFRDVNGVLEQSGFRQINARANITHNALDDRLTLTLNASTTRRDIDNSFEEALRYAVLYNPTAPVRFDNGEFFQAILFDNFNPVAIYEQNVNEGQRKAINYNVQAQFDPIENLSINANIARQFNSQSFGEFYPSTSFFRGLNRNGLARRYFEDRDFTLFETYASYNDTFIDRLDATITGGYSFQETFQEGLTIEMGNLPTNVQSYYGIDLSGDRVLGNPANVFLDSYATPDERIIAFFGRLNVTYDNGIFFNASFRREGSTKLGPENQWGSFPAFSIGTDISRFFDIDAITQMKIRLGYGVTGALPGPNGLAQDLYTYSFAGGGTVSKARDANPDLKWEEKTEINLGVDFGLFEDRLTGALDVYTRDIDDFILEIAVPTDQFPSGTQFQNAGRLRTYGLEFQVNYDAYQSQNVFWNTGIVFDTYSTELEEFIIDEQMRANLGSPGQNATNMIRVAVGEQIGQIWGPVFSGEVNPDGTPVFVDLNGDGQLITDQGNALSENGDFKQLGKGFPDFTLGWTNQVNYKNWELNAFFRGAFGHSLVNTYRAFYEPIDPGAINSYNRVITDKAVEGLTVSQFSSLYVEKADFVKLDNVTLAYNFDVSSIEAFRRIRAYVTLENAFTITNYTGIDPEPVLQDRGSTDNGGRISPFADVLSAGIDRRNNYFTARTLTFGLNIGF</sequence>
<keyword evidence="2 8" id="KW-0813">Transport</keyword>
<dbReference type="Gene3D" id="2.60.40.1120">
    <property type="entry name" value="Carboxypeptidase-like, regulatory domain"/>
    <property type="match status" value="1"/>
</dbReference>
<evidence type="ECO:0000313" key="13">
    <source>
        <dbReference type="Proteomes" id="UP000245533"/>
    </source>
</evidence>
<dbReference type="AlphaFoldDB" id="A0A316TQR6"/>
<dbReference type="SUPFAM" id="SSF49464">
    <property type="entry name" value="Carboxypeptidase regulatory domain-like"/>
    <property type="match status" value="1"/>
</dbReference>
<organism evidence="12 13">
    <name type="scientific">Rhodohalobacter mucosus</name>
    <dbReference type="NCBI Taxonomy" id="2079485"/>
    <lineage>
        <taxon>Bacteria</taxon>
        <taxon>Pseudomonadati</taxon>
        <taxon>Balneolota</taxon>
        <taxon>Balneolia</taxon>
        <taxon>Balneolales</taxon>
        <taxon>Balneolaceae</taxon>
        <taxon>Rhodohalobacter</taxon>
    </lineage>
</organism>
<dbReference type="EMBL" id="QGGB01000006">
    <property type="protein sequence ID" value="PWN06750.1"/>
    <property type="molecule type" value="Genomic_DNA"/>
</dbReference>
<evidence type="ECO:0000313" key="12">
    <source>
        <dbReference type="EMBL" id="PWN06750.1"/>
    </source>
</evidence>
<dbReference type="SUPFAM" id="SSF56935">
    <property type="entry name" value="Porins"/>
    <property type="match status" value="1"/>
</dbReference>
<dbReference type="NCBIfam" id="TIGR04057">
    <property type="entry name" value="SusC_RagA_signa"/>
    <property type="match status" value="1"/>
</dbReference>
<evidence type="ECO:0000256" key="7">
    <source>
        <dbReference type="ARBA" id="ARBA00023237"/>
    </source>
</evidence>
<dbReference type="InterPro" id="IPR023996">
    <property type="entry name" value="TonB-dep_OMP_SusC/RagA"/>
</dbReference>
<comment type="similarity">
    <text evidence="8 9">Belongs to the TonB-dependent receptor family.</text>
</comment>
<evidence type="ECO:0000256" key="5">
    <source>
        <dbReference type="ARBA" id="ARBA00023077"/>
    </source>
</evidence>
<keyword evidence="4 8" id="KW-0812">Transmembrane</keyword>
<dbReference type="Gene3D" id="2.170.130.10">
    <property type="entry name" value="TonB-dependent receptor, plug domain"/>
    <property type="match status" value="1"/>
</dbReference>
<feature type="domain" description="TonB-dependent receptor-like beta-barrel" evidence="10">
    <location>
        <begin position="470"/>
        <end position="838"/>
    </location>
</feature>
<comment type="subcellular location">
    <subcellularLocation>
        <location evidence="1 8">Cell outer membrane</location>
        <topology evidence="1 8">Multi-pass membrane protein</topology>
    </subcellularLocation>
</comment>
<keyword evidence="3 8" id="KW-1134">Transmembrane beta strand</keyword>
<dbReference type="Pfam" id="PF13715">
    <property type="entry name" value="CarbopepD_reg_2"/>
    <property type="match status" value="1"/>
</dbReference>
<dbReference type="NCBIfam" id="TIGR04056">
    <property type="entry name" value="OMP_RagA_SusC"/>
    <property type="match status" value="1"/>
</dbReference>
<reference evidence="12 13" key="1">
    <citation type="submission" date="2018-05" db="EMBL/GenBank/DDBJ databases">
        <title>Rhodohalobacter halophilus gen. nov., sp. nov., a moderately halophilic member of the family Balneolaceae.</title>
        <authorList>
            <person name="Liu Z.-W."/>
        </authorList>
    </citation>
    <scope>NUCLEOTIDE SEQUENCE [LARGE SCALE GENOMIC DNA]</scope>
    <source>
        <strain evidence="12 13">8A47</strain>
    </source>
</reference>
<evidence type="ECO:0000256" key="9">
    <source>
        <dbReference type="RuleBase" id="RU003357"/>
    </source>
</evidence>
<name>A0A316TQR6_9BACT</name>
<keyword evidence="7 8" id="KW-0998">Cell outer membrane</keyword>